<dbReference type="InParanoid" id="A0A165BXK4"/>
<feature type="signal peptide" evidence="1">
    <location>
        <begin position="1"/>
        <end position="20"/>
    </location>
</feature>
<evidence type="ECO:0008006" key="4">
    <source>
        <dbReference type="Google" id="ProtNLM"/>
    </source>
</evidence>
<protein>
    <recommendedName>
        <fullName evidence="4">Concanavalin A-like lectin/glucanase</fullName>
    </recommendedName>
</protein>
<dbReference type="AlphaFoldDB" id="A0A165BXK4"/>
<evidence type="ECO:0000313" key="2">
    <source>
        <dbReference type="EMBL" id="KZV81431.1"/>
    </source>
</evidence>
<gene>
    <name evidence="2" type="ORF">EXIGLDRAFT_844614</name>
</gene>
<name>A0A165BXK4_EXIGL</name>
<dbReference type="OrthoDB" id="3278266at2759"/>
<dbReference type="EMBL" id="KV426392">
    <property type="protein sequence ID" value="KZV81431.1"/>
    <property type="molecule type" value="Genomic_DNA"/>
</dbReference>
<accession>A0A165BXK4</accession>
<keyword evidence="3" id="KW-1185">Reference proteome</keyword>
<dbReference type="Proteomes" id="UP000077266">
    <property type="component" value="Unassembled WGS sequence"/>
</dbReference>
<proteinExistence type="predicted"/>
<feature type="chain" id="PRO_5007855814" description="Concanavalin A-like lectin/glucanase" evidence="1">
    <location>
        <begin position="21"/>
        <end position="252"/>
    </location>
</feature>
<evidence type="ECO:0000256" key="1">
    <source>
        <dbReference type="SAM" id="SignalP"/>
    </source>
</evidence>
<sequence length="252" mass="26937">MFSLAAPLLCVLTLAYQVLGISWGLILDSASTDGNVWIELVYTIHVPQGPPATVTTGPWFFWCGLQPQGGGVVQPVLQWGEATPDGYVNNNAPFPHIWAMVLWDVPADNFNNNTSRISQGVWAAQGDQISNTASFGNGAWTQSAQVISGQATGASTSTSITANQYFHDDAAHDGNANFFVCESELDGSQTNQWNFPVLFTDIFIRAKASTGVEALCASAQPFSDGNGFANMTGFSMFDANTCHFASLILTPP</sequence>
<keyword evidence="1" id="KW-0732">Signal</keyword>
<reference evidence="2 3" key="1">
    <citation type="journal article" date="2016" name="Mol. Biol. Evol.">
        <title>Comparative Genomics of Early-Diverging Mushroom-Forming Fungi Provides Insights into the Origins of Lignocellulose Decay Capabilities.</title>
        <authorList>
            <person name="Nagy L.G."/>
            <person name="Riley R."/>
            <person name="Tritt A."/>
            <person name="Adam C."/>
            <person name="Daum C."/>
            <person name="Floudas D."/>
            <person name="Sun H."/>
            <person name="Yadav J.S."/>
            <person name="Pangilinan J."/>
            <person name="Larsson K.H."/>
            <person name="Matsuura K."/>
            <person name="Barry K."/>
            <person name="Labutti K."/>
            <person name="Kuo R."/>
            <person name="Ohm R.A."/>
            <person name="Bhattacharya S.S."/>
            <person name="Shirouzu T."/>
            <person name="Yoshinaga Y."/>
            <person name="Martin F.M."/>
            <person name="Grigoriev I.V."/>
            <person name="Hibbett D.S."/>
        </authorList>
    </citation>
    <scope>NUCLEOTIDE SEQUENCE [LARGE SCALE GENOMIC DNA]</scope>
    <source>
        <strain evidence="2 3">HHB12029</strain>
    </source>
</reference>
<organism evidence="2 3">
    <name type="scientific">Exidia glandulosa HHB12029</name>
    <dbReference type="NCBI Taxonomy" id="1314781"/>
    <lineage>
        <taxon>Eukaryota</taxon>
        <taxon>Fungi</taxon>
        <taxon>Dikarya</taxon>
        <taxon>Basidiomycota</taxon>
        <taxon>Agaricomycotina</taxon>
        <taxon>Agaricomycetes</taxon>
        <taxon>Auriculariales</taxon>
        <taxon>Exidiaceae</taxon>
        <taxon>Exidia</taxon>
    </lineage>
</organism>
<evidence type="ECO:0000313" key="3">
    <source>
        <dbReference type="Proteomes" id="UP000077266"/>
    </source>
</evidence>